<sequence length="665" mass="72633">MSSAPSRQRPPQYSRLTALKGGSNVDGVVEAALPQDHDSFIQRARSQTDQLSSNLRNRRHWGTPTLMVGSFCAGIVFAVGHHVYYKSLDNTVVGSAARQQWPIRFGTAFAFFVKTCLTTATGTAYVQWAWRRCRQKAVTIDAINRAFAVDKNIFLFLNLNFLSEFPIAVVVAILLWCMPLSALVTPATLGVAPKPNTTLHNLLVNRPSISNFDPDTNEIYDPDVGQSAQLSRVFANLASTGELLHLSPPTGLQNASYALDLIIPIVRCQPSSETVRAWTAAAAFEAATSDPENSLGDRPLVPYAQNLTYTISANASAKESPSTLLGGQIGYFGMLGNTTITPYQGVTGDVWIAIAEPSNGTRPDDLFDGSARYDASYHTCSLRNASVPTNVTFVNNVQSIQTGTVLELELNQSNQTDVEGNASAPMYGLDNYAVFADLLYTFVEGIVLISIDGDSSIGWVWNTTLDQTILGTAADFSAMTALWRRGGAELGETPQNRTLTSLIEEFSLNASLSLMSMSVLSDKTMAQVNETIFLNKYTYDPEILFIAYGCSILASLFTILAGVYAIHANGESYNMYFSSISKAVQNPDIAALFAPRSSDAPALEKEITKTKIRLVRDGEDEKFRLHRNEDSESVTYLNREDSSRSGISVGNEDIELRERPCRSLK</sequence>
<keyword evidence="1" id="KW-0812">Transmembrane</keyword>
<feature type="transmembrane region" description="Helical" evidence="1">
    <location>
        <begin position="66"/>
        <end position="85"/>
    </location>
</feature>
<reference evidence="2" key="1">
    <citation type="journal article" date="2020" name="Stud. Mycol.">
        <title>101 Dothideomycetes genomes: a test case for predicting lifestyles and emergence of pathogens.</title>
        <authorList>
            <person name="Haridas S."/>
            <person name="Albert R."/>
            <person name="Binder M."/>
            <person name="Bloem J."/>
            <person name="Labutti K."/>
            <person name="Salamov A."/>
            <person name="Andreopoulos B."/>
            <person name="Baker S."/>
            <person name="Barry K."/>
            <person name="Bills G."/>
            <person name="Bluhm B."/>
            <person name="Cannon C."/>
            <person name="Castanera R."/>
            <person name="Culley D."/>
            <person name="Daum C."/>
            <person name="Ezra D."/>
            <person name="Gonzalez J."/>
            <person name="Henrissat B."/>
            <person name="Kuo A."/>
            <person name="Liang C."/>
            <person name="Lipzen A."/>
            <person name="Lutzoni F."/>
            <person name="Magnuson J."/>
            <person name="Mondo S."/>
            <person name="Nolan M."/>
            <person name="Ohm R."/>
            <person name="Pangilinan J."/>
            <person name="Park H.-J."/>
            <person name="Ramirez L."/>
            <person name="Alfaro M."/>
            <person name="Sun H."/>
            <person name="Tritt A."/>
            <person name="Yoshinaga Y."/>
            <person name="Zwiers L.-H."/>
            <person name="Turgeon B."/>
            <person name="Goodwin S."/>
            <person name="Spatafora J."/>
            <person name="Crous P."/>
            <person name="Grigoriev I."/>
        </authorList>
    </citation>
    <scope>NUCLEOTIDE SEQUENCE</scope>
    <source>
        <strain evidence="2">CBS 269.34</strain>
    </source>
</reference>
<dbReference type="OrthoDB" id="5322539at2759"/>
<keyword evidence="3" id="KW-1185">Reference proteome</keyword>
<name>A0A6A6QF73_9PEZI</name>
<keyword evidence="1" id="KW-0472">Membrane</keyword>
<feature type="transmembrane region" description="Helical" evidence="1">
    <location>
        <begin position="105"/>
        <end position="126"/>
    </location>
</feature>
<feature type="transmembrane region" description="Helical" evidence="1">
    <location>
        <begin position="153"/>
        <end position="176"/>
    </location>
</feature>
<feature type="transmembrane region" description="Helical" evidence="1">
    <location>
        <begin position="543"/>
        <end position="566"/>
    </location>
</feature>
<dbReference type="EMBL" id="MU004196">
    <property type="protein sequence ID" value="KAF2490821.1"/>
    <property type="molecule type" value="Genomic_DNA"/>
</dbReference>
<dbReference type="AlphaFoldDB" id="A0A6A6QF73"/>
<protein>
    <submittedName>
        <fullName evidence="2">Uncharacterized protein</fullName>
    </submittedName>
</protein>
<dbReference type="PANTHER" id="PTHR35041:SF6">
    <property type="entry name" value="FORMYLMETHIONINE DEFORMYLASE-LIKE PROTEIN-RELATED"/>
    <property type="match status" value="1"/>
</dbReference>
<proteinExistence type="predicted"/>
<organism evidence="2 3">
    <name type="scientific">Lophium mytilinum</name>
    <dbReference type="NCBI Taxonomy" id="390894"/>
    <lineage>
        <taxon>Eukaryota</taxon>
        <taxon>Fungi</taxon>
        <taxon>Dikarya</taxon>
        <taxon>Ascomycota</taxon>
        <taxon>Pezizomycotina</taxon>
        <taxon>Dothideomycetes</taxon>
        <taxon>Pleosporomycetidae</taxon>
        <taxon>Mytilinidiales</taxon>
        <taxon>Mytilinidiaceae</taxon>
        <taxon>Lophium</taxon>
    </lineage>
</organism>
<dbReference type="Proteomes" id="UP000799750">
    <property type="component" value="Unassembled WGS sequence"/>
</dbReference>
<accession>A0A6A6QF73</accession>
<evidence type="ECO:0000313" key="2">
    <source>
        <dbReference type="EMBL" id="KAF2490821.1"/>
    </source>
</evidence>
<gene>
    <name evidence="2" type="ORF">BU16DRAFT_585187</name>
</gene>
<keyword evidence="1" id="KW-1133">Transmembrane helix</keyword>
<dbReference type="PANTHER" id="PTHR35041">
    <property type="entry name" value="MEDIATOR OF RNA POLYMERASE II TRANSCRIPTION SUBUNIT 1"/>
    <property type="match status" value="1"/>
</dbReference>
<evidence type="ECO:0000313" key="3">
    <source>
        <dbReference type="Proteomes" id="UP000799750"/>
    </source>
</evidence>
<evidence type="ECO:0000256" key="1">
    <source>
        <dbReference type="SAM" id="Phobius"/>
    </source>
</evidence>